<evidence type="ECO:0000313" key="3">
    <source>
        <dbReference type="Proteomes" id="UP001597483"/>
    </source>
</evidence>
<dbReference type="InterPro" id="IPR006342">
    <property type="entry name" value="FkbM_mtfrase"/>
</dbReference>
<organism evidence="2 3">
    <name type="scientific">Amycolatopsis silviterrae</name>
    <dbReference type="NCBI Taxonomy" id="1656914"/>
    <lineage>
        <taxon>Bacteria</taxon>
        <taxon>Bacillati</taxon>
        <taxon>Actinomycetota</taxon>
        <taxon>Actinomycetes</taxon>
        <taxon>Pseudonocardiales</taxon>
        <taxon>Pseudonocardiaceae</taxon>
        <taxon>Amycolatopsis</taxon>
    </lineage>
</organism>
<dbReference type="Pfam" id="PF05050">
    <property type="entry name" value="Methyltransf_21"/>
    <property type="match status" value="1"/>
</dbReference>
<proteinExistence type="predicted"/>
<evidence type="ECO:0000259" key="1">
    <source>
        <dbReference type="Pfam" id="PF05050"/>
    </source>
</evidence>
<name>A0ABW5H9R4_9PSEU</name>
<dbReference type="GO" id="GO:0008168">
    <property type="term" value="F:methyltransferase activity"/>
    <property type="evidence" value="ECO:0007669"/>
    <property type="project" value="UniProtKB-KW"/>
</dbReference>
<keyword evidence="2" id="KW-0489">Methyltransferase</keyword>
<reference evidence="3" key="1">
    <citation type="journal article" date="2019" name="Int. J. Syst. Evol. Microbiol.">
        <title>The Global Catalogue of Microorganisms (GCM) 10K type strain sequencing project: providing services to taxonomists for standard genome sequencing and annotation.</title>
        <authorList>
            <consortium name="The Broad Institute Genomics Platform"/>
            <consortium name="The Broad Institute Genome Sequencing Center for Infectious Disease"/>
            <person name="Wu L."/>
            <person name="Ma J."/>
        </authorList>
    </citation>
    <scope>NUCLEOTIDE SEQUENCE [LARGE SCALE GENOMIC DNA]</scope>
    <source>
        <strain evidence="3">CGMCC 4.7641</strain>
    </source>
</reference>
<feature type="domain" description="Methyltransferase FkbM" evidence="1">
    <location>
        <begin position="43"/>
        <end position="219"/>
    </location>
</feature>
<dbReference type="EMBL" id="JBHUKS010000015">
    <property type="protein sequence ID" value="MFD2469898.1"/>
    <property type="molecule type" value="Genomic_DNA"/>
</dbReference>
<dbReference type="NCBIfam" id="TIGR01444">
    <property type="entry name" value="fkbM_fam"/>
    <property type="match status" value="1"/>
</dbReference>
<dbReference type="PANTHER" id="PTHR34203:SF15">
    <property type="entry name" value="SLL1173 PROTEIN"/>
    <property type="match status" value="1"/>
</dbReference>
<keyword evidence="3" id="KW-1185">Reference proteome</keyword>
<dbReference type="SUPFAM" id="SSF53335">
    <property type="entry name" value="S-adenosyl-L-methionine-dependent methyltransferases"/>
    <property type="match status" value="1"/>
</dbReference>
<dbReference type="Gene3D" id="3.40.50.150">
    <property type="entry name" value="Vaccinia Virus protein VP39"/>
    <property type="match status" value="1"/>
</dbReference>
<keyword evidence="2" id="KW-0808">Transferase</keyword>
<protein>
    <submittedName>
        <fullName evidence="2">FkbM family methyltransferase</fullName>
    </submittedName>
</protein>
<dbReference type="PANTHER" id="PTHR34203">
    <property type="entry name" value="METHYLTRANSFERASE, FKBM FAMILY PROTEIN"/>
    <property type="match status" value="1"/>
</dbReference>
<sequence length="255" mass="28317">MPRLDRSALTAATVNLLARRTPWLETEVHTLRGLVRPGDVCVDVGAAAGLYSQALAHLAGPAGKVHSVEPLMFSHPVWSRVLGAWERPNVVRHAVALDTHAGQATMRVPFTSYRPATSRAFLGVDARNLGSTRDFPYHVDMRAEVSTLDKLRADAGLTRLDFLKIDVEGGELRVLEGGERTIADFRPSVLVEIEARHTVRYAYSPDDVVRWFAARGYRMYTWRRGWQAVDQVCLHANNYLFRPAYSPGTTAAPAL</sequence>
<comment type="caution">
    <text evidence="2">The sequence shown here is derived from an EMBL/GenBank/DDBJ whole genome shotgun (WGS) entry which is preliminary data.</text>
</comment>
<dbReference type="GO" id="GO:0032259">
    <property type="term" value="P:methylation"/>
    <property type="evidence" value="ECO:0007669"/>
    <property type="project" value="UniProtKB-KW"/>
</dbReference>
<dbReference type="RefSeq" id="WP_378306661.1">
    <property type="nucleotide sequence ID" value="NZ_JBHUKS010000015.1"/>
</dbReference>
<dbReference type="InterPro" id="IPR052514">
    <property type="entry name" value="SAM-dependent_MTase"/>
</dbReference>
<dbReference type="Proteomes" id="UP001597483">
    <property type="component" value="Unassembled WGS sequence"/>
</dbReference>
<accession>A0ABW5H9R4</accession>
<gene>
    <name evidence="2" type="ORF">ACFSVL_21105</name>
</gene>
<evidence type="ECO:0000313" key="2">
    <source>
        <dbReference type="EMBL" id="MFD2469898.1"/>
    </source>
</evidence>
<dbReference type="InterPro" id="IPR029063">
    <property type="entry name" value="SAM-dependent_MTases_sf"/>
</dbReference>